<feature type="signal peptide" evidence="2">
    <location>
        <begin position="1"/>
        <end position="17"/>
    </location>
</feature>
<feature type="region of interest" description="Disordered" evidence="1">
    <location>
        <begin position="517"/>
        <end position="541"/>
    </location>
</feature>
<feature type="region of interest" description="Disordered" evidence="1">
    <location>
        <begin position="25"/>
        <end position="117"/>
    </location>
</feature>
<feature type="chain" id="PRO_5012834894" evidence="2">
    <location>
        <begin position="18"/>
        <end position="675"/>
    </location>
</feature>
<dbReference type="Proteomes" id="UP000037136">
    <property type="component" value="Unassembled WGS sequence"/>
</dbReference>
<accession>A0A2A9P582</accession>
<evidence type="ECO:0000313" key="4">
    <source>
        <dbReference type="Proteomes" id="UP000037136"/>
    </source>
</evidence>
<name>A0A2A9P582_OPHUN</name>
<keyword evidence="2" id="KW-0732">Signal</keyword>
<gene>
    <name evidence="3" type="ORF">XA68_17189</name>
</gene>
<dbReference type="EMBL" id="LAZP02000685">
    <property type="protein sequence ID" value="PFH56022.1"/>
    <property type="molecule type" value="Genomic_DNA"/>
</dbReference>
<evidence type="ECO:0000313" key="3">
    <source>
        <dbReference type="EMBL" id="PFH56022.1"/>
    </source>
</evidence>
<evidence type="ECO:0000256" key="1">
    <source>
        <dbReference type="SAM" id="MobiDB-lite"/>
    </source>
</evidence>
<reference evidence="3 4" key="2">
    <citation type="journal article" date="2017" name="Sci. Rep.">
        <title>Ant-infecting Ophiocordyceps genomes reveal a high diversity of potential behavioral manipulation genes and a possible major role for enterotoxins.</title>
        <authorList>
            <person name="de Bekker C."/>
            <person name="Ohm R.A."/>
            <person name="Evans H.C."/>
            <person name="Brachmann A."/>
            <person name="Hughes D.P."/>
        </authorList>
    </citation>
    <scope>NUCLEOTIDE SEQUENCE [LARGE SCALE GENOMIC DNA]</scope>
    <source>
        <strain evidence="3 4">SC16a</strain>
    </source>
</reference>
<sequence>MRLHAGLALVCAPLALAVLAPARLASPGRRSQSLYSAPSQRNDTLSIASSSRTIPVTTRTSSLPITSNSNSNNNNNNNNNNDDNHSNSTSHDALGNYPSSPITTTRRPESAPPYSMPLRNQSFTLSCKAFNCSVPSTLPPYAMPTDECVSLAPGQADIGISVVYTSTVTFMGNRTDYVPPFEPMTTPVFCPPPVFAPDEPPPPADATSPHKEVLRKKLLRIPVTFVTTDKNPSVAFPSDPPPRYSPTWSVNGVGHADGNHATAHVRTGGGGGGGGGDGGLIPAGSTPRKGNADHKAADNDDRAEGRTGDTAKLRAGAGMPPPSRPIRVTARADQVTIDDRSFTGLAPGATSVVTAADGVVLTILPTAVVGAGASMSKPAPAETGVSVATPRTAVVGGLPVTISGSEAVVGDATLKLAGATATSAPPDHGRPAVVIRAGGLLVVDGRHTLSFGPLVPAPRESDVLVHRGQLLTVEGPPGRAVIADTTWPYGPGIAPTSRVVDGDTIVLGPSGVSVHGLRLGPPLSPTTTTTTTTTPEGNSAASKDAISGIATATATTTYEVVGGASITRIAPSLAIINGATFTVGPGSHRITTAIAGAVFTLGPAGLVVDSLTLTYPFGRVITATLTVTPTAATPTSTPAAVDSPKADEESGARVPDLRRVACLAVVVALAVCFSS</sequence>
<dbReference type="OrthoDB" id="5420777at2759"/>
<proteinExistence type="predicted"/>
<reference evidence="3 4" key="1">
    <citation type="journal article" date="2015" name="BMC Genomics">
        <title>Gene expression during zombie ant biting behavior reflects the complexity underlying fungal parasitic behavioral manipulation.</title>
        <authorList>
            <person name="de Bekker C."/>
            <person name="Ohm R.A."/>
            <person name="Loreto R.G."/>
            <person name="Sebastian A."/>
            <person name="Albert I."/>
            <person name="Merrow M."/>
            <person name="Brachmann A."/>
            <person name="Hughes D.P."/>
        </authorList>
    </citation>
    <scope>NUCLEOTIDE SEQUENCE [LARGE SCALE GENOMIC DNA]</scope>
    <source>
        <strain evidence="3 4">SC16a</strain>
    </source>
</reference>
<evidence type="ECO:0000256" key="2">
    <source>
        <dbReference type="SAM" id="SignalP"/>
    </source>
</evidence>
<feature type="compositionally biased region" description="Polar residues" evidence="1">
    <location>
        <begin position="29"/>
        <end position="65"/>
    </location>
</feature>
<keyword evidence="4" id="KW-1185">Reference proteome</keyword>
<dbReference type="AlphaFoldDB" id="A0A2A9P582"/>
<feature type="compositionally biased region" description="Low complexity" evidence="1">
    <location>
        <begin position="66"/>
        <end position="91"/>
    </location>
</feature>
<dbReference type="STRING" id="268505.A0A2A9P582"/>
<feature type="compositionally biased region" description="Gly residues" evidence="1">
    <location>
        <begin position="267"/>
        <end position="281"/>
    </location>
</feature>
<organism evidence="3 4">
    <name type="scientific">Ophiocordyceps unilateralis</name>
    <name type="common">Zombie-ant fungus</name>
    <name type="synonym">Torrubia unilateralis</name>
    <dbReference type="NCBI Taxonomy" id="268505"/>
    <lineage>
        <taxon>Eukaryota</taxon>
        <taxon>Fungi</taxon>
        <taxon>Dikarya</taxon>
        <taxon>Ascomycota</taxon>
        <taxon>Pezizomycotina</taxon>
        <taxon>Sordariomycetes</taxon>
        <taxon>Hypocreomycetidae</taxon>
        <taxon>Hypocreales</taxon>
        <taxon>Ophiocordycipitaceae</taxon>
        <taxon>Ophiocordyceps</taxon>
    </lineage>
</organism>
<feature type="compositionally biased region" description="Basic and acidic residues" evidence="1">
    <location>
        <begin position="290"/>
        <end position="312"/>
    </location>
</feature>
<comment type="caution">
    <text evidence="3">The sequence shown here is derived from an EMBL/GenBank/DDBJ whole genome shotgun (WGS) entry which is preliminary data.</text>
</comment>
<feature type="region of interest" description="Disordered" evidence="1">
    <location>
        <begin position="255"/>
        <end position="326"/>
    </location>
</feature>
<protein>
    <submittedName>
        <fullName evidence="3">Uncharacterized protein</fullName>
    </submittedName>
</protein>